<dbReference type="CDD" id="cd04301">
    <property type="entry name" value="NAT_SF"/>
    <property type="match status" value="1"/>
</dbReference>
<dbReference type="SUPFAM" id="SSF55729">
    <property type="entry name" value="Acyl-CoA N-acyltransferases (Nat)"/>
    <property type="match status" value="1"/>
</dbReference>
<proteinExistence type="predicted"/>
<evidence type="ECO:0000313" key="2">
    <source>
        <dbReference type="EMBL" id="KGN91634.1"/>
    </source>
</evidence>
<feature type="domain" description="N-acetyltransferase" evidence="1">
    <location>
        <begin position="11"/>
        <end position="159"/>
    </location>
</feature>
<dbReference type="EMBL" id="JQZV01000013">
    <property type="protein sequence ID" value="KGN91634.1"/>
    <property type="molecule type" value="Genomic_DNA"/>
</dbReference>
<gene>
    <name evidence="2" type="ORF">HQ43_05880</name>
</gene>
<dbReference type="Proteomes" id="UP000030101">
    <property type="component" value="Unassembled WGS sequence"/>
</dbReference>
<organism evidence="2 3">
    <name type="scientific">Porphyromonas canoris</name>
    <dbReference type="NCBI Taxonomy" id="36875"/>
    <lineage>
        <taxon>Bacteria</taxon>
        <taxon>Pseudomonadati</taxon>
        <taxon>Bacteroidota</taxon>
        <taxon>Bacteroidia</taxon>
        <taxon>Bacteroidales</taxon>
        <taxon>Porphyromonadaceae</taxon>
        <taxon>Porphyromonas</taxon>
    </lineage>
</organism>
<accession>A0ABR4XJK1</accession>
<dbReference type="InterPro" id="IPR000182">
    <property type="entry name" value="GNAT_dom"/>
</dbReference>
<comment type="caution">
    <text evidence="2">The sequence shown here is derived from an EMBL/GenBank/DDBJ whole genome shotgun (WGS) entry which is preliminary data.</text>
</comment>
<dbReference type="PROSITE" id="PS51186">
    <property type="entry name" value="GNAT"/>
    <property type="match status" value="1"/>
</dbReference>
<dbReference type="Gene3D" id="3.40.630.30">
    <property type="match status" value="1"/>
</dbReference>
<dbReference type="InterPro" id="IPR016181">
    <property type="entry name" value="Acyl_CoA_acyltransferase"/>
</dbReference>
<reference evidence="2 3" key="1">
    <citation type="submission" date="2014-08" db="EMBL/GenBank/DDBJ databases">
        <title>Porphyromonas canoris strain:OH2762 Genome sequencing.</title>
        <authorList>
            <person name="Wallis C."/>
            <person name="Deusch O."/>
            <person name="O'Flynn C."/>
            <person name="Davis I."/>
            <person name="Jospin G."/>
            <person name="Darling A.E."/>
            <person name="Coil D.A."/>
            <person name="Alexiev A."/>
            <person name="Horsfall A."/>
            <person name="Kirkwood N."/>
            <person name="Harris S."/>
            <person name="Eisen J.A."/>
        </authorList>
    </citation>
    <scope>NUCLEOTIDE SEQUENCE [LARGE SCALE GENOMIC DNA]</scope>
    <source>
        <strain evidence="3">COT-108 OH2762</strain>
    </source>
</reference>
<name>A0ABR4XJK1_9PORP</name>
<dbReference type="RefSeq" id="WP_036790905.1">
    <property type="nucleotide sequence ID" value="NZ_JQZV01000013.1"/>
</dbReference>
<evidence type="ECO:0000313" key="3">
    <source>
        <dbReference type="Proteomes" id="UP000030101"/>
    </source>
</evidence>
<evidence type="ECO:0000259" key="1">
    <source>
        <dbReference type="PROSITE" id="PS51186"/>
    </source>
</evidence>
<sequence length="188" mass="21916">MGSLEHGNRRVQLEDLSAEEIFKLVRAYVELFPREERRTFRSLAERQHYISVYKEGGEIIAVVMSYPLSGSFYIEYLMVMPDYQGKGLGTEILNDLMKEYEDKDIVLECEHPEAGQNAIRRIKLYRSLGFEPEDIPYFQPPYRPEESPTPLLLMRKKRTDSPIESVVSELYAVVYNVSDFISYGKDLQ</sequence>
<keyword evidence="3" id="KW-1185">Reference proteome</keyword>
<dbReference type="Pfam" id="PF00583">
    <property type="entry name" value="Acetyltransf_1"/>
    <property type="match status" value="1"/>
</dbReference>
<protein>
    <recommendedName>
        <fullName evidence="1">N-acetyltransferase domain-containing protein</fullName>
    </recommendedName>
</protein>